<evidence type="ECO:0000259" key="2">
    <source>
        <dbReference type="Pfam" id="PF12923"/>
    </source>
</evidence>
<dbReference type="EMBL" id="MCFI01000012">
    <property type="protein sequence ID" value="ORY81023.1"/>
    <property type="molecule type" value="Genomic_DNA"/>
</dbReference>
<dbReference type="OrthoDB" id="5390at2759"/>
<organism evidence="3 4">
    <name type="scientific">Protomyces lactucae-debilis</name>
    <dbReference type="NCBI Taxonomy" id="2754530"/>
    <lineage>
        <taxon>Eukaryota</taxon>
        <taxon>Fungi</taxon>
        <taxon>Dikarya</taxon>
        <taxon>Ascomycota</taxon>
        <taxon>Taphrinomycotina</taxon>
        <taxon>Taphrinomycetes</taxon>
        <taxon>Taphrinales</taxon>
        <taxon>Protomycetaceae</taxon>
        <taxon>Protomyces</taxon>
    </lineage>
</organism>
<dbReference type="GO" id="GO:0032545">
    <property type="term" value="C:CURI complex"/>
    <property type="evidence" value="ECO:0007669"/>
    <property type="project" value="TreeGrafter"/>
</dbReference>
<accession>A0A1Y2FAV4</accession>
<dbReference type="GO" id="GO:0003676">
    <property type="term" value="F:nucleic acid binding"/>
    <property type="evidence" value="ECO:0007669"/>
    <property type="project" value="InterPro"/>
</dbReference>
<dbReference type="SUPFAM" id="SSF54928">
    <property type="entry name" value="RNA-binding domain, RBD"/>
    <property type="match status" value="1"/>
</dbReference>
<feature type="domain" description="Ribosomal RNA-processing protein 7 C-terminal" evidence="2">
    <location>
        <begin position="171"/>
        <end position="285"/>
    </location>
</feature>
<comment type="caution">
    <text evidence="3">The sequence shown here is derived from an EMBL/GenBank/DDBJ whole genome shotgun (WGS) entry which is preliminary data.</text>
</comment>
<dbReference type="RefSeq" id="XP_040724668.1">
    <property type="nucleotide sequence ID" value="XM_040871337.1"/>
</dbReference>
<dbReference type="GO" id="GO:0000028">
    <property type="term" value="P:ribosomal small subunit assembly"/>
    <property type="evidence" value="ECO:0007669"/>
    <property type="project" value="TreeGrafter"/>
</dbReference>
<evidence type="ECO:0000313" key="3">
    <source>
        <dbReference type="EMBL" id="ORY81023.1"/>
    </source>
</evidence>
<dbReference type="OMA" id="GIHKWIA"/>
<dbReference type="GeneID" id="63787936"/>
<gene>
    <name evidence="3" type="ORF">BCR37DRAFT_393656</name>
</gene>
<dbReference type="PANTHER" id="PTHR13191:SF0">
    <property type="entry name" value="RIBOSOMAL RNA-PROCESSING PROTEIN 7 HOMOLOG A-RELATED"/>
    <property type="match status" value="1"/>
</dbReference>
<dbReference type="AlphaFoldDB" id="A0A1Y2FAV4"/>
<comment type="similarity">
    <text evidence="1">Belongs to the RRP7 family.</text>
</comment>
<proteinExistence type="inferred from homology"/>
<evidence type="ECO:0000313" key="4">
    <source>
        <dbReference type="Proteomes" id="UP000193685"/>
    </source>
</evidence>
<reference evidence="3 4" key="1">
    <citation type="submission" date="2016-07" db="EMBL/GenBank/DDBJ databases">
        <title>Pervasive Adenine N6-methylation of Active Genes in Fungi.</title>
        <authorList>
            <consortium name="DOE Joint Genome Institute"/>
            <person name="Mondo S.J."/>
            <person name="Dannebaum R.O."/>
            <person name="Kuo R.C."/>
            <person name="Labutti K."/>
            <person name="Haridas S."/>
            <person name="Kuo A."/>
            <person name="Salamov A."/>
            <person name="Ahrendt S.R."/>
            <person name="Lipzen A."/>
            <person name="Sullivan W."/>
            <person name="Andreopoulos W.B."/>
            <person name="Clum A."/>
            <person name="Lindquist E."/>
            <person name="Daum C."/>
            <person name="Ramamoorthy G.K."/>
            <person name="Gryganskyi A."/>
            <person name="Culley D."/>
            <person name="Magnuson J.K."/>
            <person name="James T.Y."/>
            <person name="O'Malley M.A."/>
            <person name="Stajich J.E."/>
            <person name="Spatafora J.W."/>
            <person name="Visel A."/>
            <person name="Grigoriev I.V."/>
        </authorList>
    </citation>
    <scope>NUCLEOTIDE SEQUENCE [LARGE SCALE GENOMIC DNA]</scope>
    <source>
        <strain evidence="3 4">12-1054</strain>
    </source>
</reference>
<dbReference type="InterPro" id="IPR040446">
    <property type="entry name" value="RRP7"/>
</dbReference>
<name>A0A1Y2FAV4_PROLT</name>
<dbReference type="STRING" id="56484.A0A1Y2FAV4"/>
<dbReference type="InterPro" id="IPR024326">
    <property type="entry name" value="RRP7_C"/>
</dbReference>
<protein>
    <submittedName>
        <fullName evidence="3">Ribosomal RNA-processing protein 7-domain-containing protein</fullName>
    </submittedName>
</protein>
<dbReference type="GO" id="GO:0006364">
    <property type="term" value="P:rRNA processing"/>
    <property type="evidence" value="ECO:0007669"/>
    <property type="project" value="TreeGrafter"/>
</dbReference>
<dbReference type="Proteomes" id="UP000193685">
    <property type="component" value="Unassembled WGS sequence"/>
</dbReference>
<dbReference type="GO" id="GO:0034456">
    <property type="term" value="C:UTP-C complex"/>
    <property type="evidence" value="ECO:0007669"/>
    <property type="project" value="TreeGrafter"/>
</dbReference>
<dbReference type="Gene3D" id="6.10.250.1770">
    <property type="match status" value="1"/>
</dbReference>
<dbReference type="PANTHER" id="PTHR13191">
    <property type="entry name" value="RIBOSOMAL RNA PROCESSING PROTEIN 7-RELATED"/>
    <property type="match status" value="1"/>
</dbReference>
<dbReference type="Pfam" id="PF12923">
    <property type="entry name" value="RRP7"/>
    <property type="match status" value="1"/>
</dbReference>
<evidence type="ECO:0000256" key="1">
    <source>
        <dbReference type="ARBA" id="ARBA00006110"/>
    </source>
</evidence>
<sequence>MAMPFITLSVQTPASSFSDGATQHIFMRQNVPKPPLQDDGRMLFMANLPSDTTETHLRRLVTVLGGRVESVRFLRQCGVSLSLEDVALQLDEITDQDFSAEVQRLKVASALPAISSRTLRATGSSAHVALVEPQELKRVLKNARQASALSWEAPDEPELGRNLYKSNLSLKFPDPIILQQSVDAYMELFNQEEILRRRKQKRMRSEADEDGFITITRGGRTGAGRAFNAVQQLSAKQQNKVGVLDDLYKFQRKDVQKQKREETRSKFEQDKRRVAELRERRKFRPL</sequence>
<keyword evidence="4" id="KW-1185">Reference proteome</keyword>
<dbReference type="InterPro" id="IPR035979">
    <property type="entry name" value="RBD_domain_sf"/>
</dbReference>